<evidence type="ECO:0000259" key="5">
    <source>
        <dbReference type="SMART" id="SM00382"/>
    </source>
</evidence>
<feature type="compositionally biased region" description="Low complexity" evidence="4">
    <location>
        <begin position="54"/>
        <end position="64"/>
    </location>
</feature>
<accession>A0A024GMS5</accession>
<dbReference type="AlphaFoldDB" id="A0A024GMS5"/>
<evidence type="ECO:0000313" key="6">
    <source>
        <dbReference type="EMBL" id="CCI48191.1"/>
    </source>
</evidence>
<comment type="subcellular location">
    <subcellularLocation>
        <location evidence="1">Nucleus</location>
    </subcellularLocation>
</comment>
<feature type="region of interest" description="Disordered" evidence="4">
    <location>
        <begin position="259"/>
        <end position="278"/>
    </location>
</feature>
<evidence type="ECO:0000256" key="1">
    <source>
        <dbReference type="ARBA" id="ARBA00004123"/>
    </source>
</evidence>
<gene>
    <name evidence="6" type="ORF">BN9_092530</name>
</gene>
<comment type="similarity">
    <text evidence="3">Belongs to the activator 1 small subunits family. CTF18 subfamily.</text>
</comment>
<feature type="compositionally biased region" description="Basic and acidic residues" evidence="4">
    <location>
        <begin position="86"/>
        <end position="100"/>
    </location>
</feature>
<feature type="region of interest" description="Disordered" evidence="4">
    <location>
        <begin position="37"/>
        <end position="69"/>
    </location>
</feature>
<evidence type="ECO:0000256" key="2">
    <source>
        <dbReference type="ARBA" id="ARBA00023242"/>
    </source>
</evidence>
<dbReference type="Gene3D" id="3.40.50.300">
    <property type="entry name" value="P-loop containing nucleotide triphosphate hydrolases"/>
    <property type="match status" value="1"/>
</dbReference>
<dbReference type="Proteomes" id="UP000053237">
    <property type="component" value="Unassembled WGS sequence"/>
</dbReference>
<evidence type="ECO:0000313" key="7">
    <source>
        <dbReference type="Proteomes" id="UP000053237"/>
    </source>
</evidence>
<dbReference type="InterPro" id="IPR053016">
    <property type="entry name" value="CTF18-RFC_complex"/>
</dbReference>
<dbReference type="CDD" id="cd00009">
    <property type="entry name" value="AAA"/>
    <property type="match status" value="1"/>
</dbReference>
<dbReference type="EMBL" id="CAIX01000208">
    <property type="protein sequence ID" value="CCI48191.1"/>
    <property type="molecule type" value="Genomic_DNA"/>
</dbReference>
<dbReference type="SMART" id="SM00382">
    <property type="entry name" value="AAA"/>
    <property type="match status" value="1"/>
</dbReference>
<organism evidence="6 7">
    <name type="scientific">Albugo candida</name>
    <dbReference type="NCBI Taxonomy" id="65357"/>
    <lineage>
        <taxon>Eukaryota</taxon>
        <taxon>Sar</taxon>
        <taxon>Stramenopiles</taxon>
        <taxon>Oomycota</taxon>
        <taxon>Peronosporomycetes</taxon>
        <taxon>Albuginales</taxon>
        <taxon>Albuginaceae</taxon>
        <taxon>Albugo</taxon>
    </lineage>
</organism>
<dbReference type="SUPFAM" id="SSF52540">
    <property type="entry name" value="P-loop containing nucleoside triphosphate hydrolases"/>
    <property type="match status" value="1"/>
</dbReference>
<dbReference type="InterPro" id="IPR003959">
    <property type="entry name" value="ATPase_AAA_core"/>
</dbReference>
<evidence type="ECO:0000256" key="3">
    <source>
        <dbReference type="ARBA" id="ARBA00043975"/>
    </source>
</evidence>
<sequence length="874" mass="99368">MATDDDILAYENELQGIDEWESMHANEMEVITSNDEISHTNSEAPEFHEKHSTSRVSDSSHSRSNVQNRLDDVLQRCAKLLGEESSMDHSPPRRGDREKNVNPPKRSLLLGQHVASSSAIEDEIEQYLFRQPPISTDSISIVLPAGERRFLKKKSLAERSSATTKLDVVLPKSVSEMLQSIEERQVQALILDENASKLKIANTEQKKTDHQLWVDKYRPKRFTDLLSDEKVNREVLFWIKEWDKIVFLDRTDHPHSLKRKATSLEKHSSVDTSKTDTHHDARPKYKIILLCGPPGTGKTTLAHIIARHAGYNPIEINASDDRTAQLLRNKIISAMEMQSLHKDKRPNCIILDEIDGAMNAGDSKNAISAIQKMATASYHPLRQQSNQKTESTHPLSRPLICICNDQYAPVLRPLRKIAKIFLLHPPSLQRLVARLKYISRLEGLTITSGTLGAFCRRNQCDIRHCLNALQIRQKTKGHESNPQLLSDVSQSKEINHDLFTTMQAIFHTSHSTHSNQNGSQETSSSNGKLDLSNRVYETALSYGNWPLLLNSLEENISWMMYNDPTMHKTYFAFDWIGMADIWNSQAYKEQQFQLMMYIPFAAVALHRVCPATTSPRIVYPRASFEMMSQREKVKNITGAFVEKIGHHLAWLRESTGRLMVDVIPWILLVLSPNVTLNTPSYRTNEKNPAMERLIEIMIYLGLSYRTQSSLQDEQENFMLEPALHELVVFGKDSDGKRTSYHILPLAVRKIISREVELEMARKIKRVKSTSSTIDNTSEDSNETTSLSLKVSLAKTSGRFTGVQLSLTLWAKCSISSVCIGKQMHLKEAASRISNPFAYAHREAQRKRKREKQGITSPSAQMKYERIASFPIEPV</sequence>
<dbReference type="STRING" id="65357.A0A024GMS5"/>
<dbReference type="Pfam" id="PF00004">
    <property type="entry name" value="AAA"/>
    <property type="match status" value="1"/>
</dbReference>
<feature type="region of interest" description="Disordered" evidence="4">
    <location>
        <begin position="82"/>
        <end position="105"/>
    </location>
</feature>
<dbReference type="GO" id="GO:0005524">
    <property type="term" value="F:ATP binding"/>
    <property type="evidence" value="ECO:0007669"/>
    <property type="project" value="InterPro"/>
</dbReference>
<name>A0A024GMS5_9STRA</name>
<dbReference type="GO" id="GO:0016887">
    <property type="term" value="F:ATP hydrolysis activity"/>
    <property type="evidence" value="ECO:0007669"/>
    <property type="project" value="InterPro"/>
</dbReference>
<dbReference type="InParanoid" id="A0A024GMS5"/>
<dbReference type="Gene3D" id="1.10.8.60">
    <property type="match status" value="1"/>
</dbReference>
<dbReference type="GO" id="GO:0005634">
    <property type="term" value="C:nucleus"/>
    <property type="evidence" value="ECO:0007669"/>
    <property type="project" value="UniProtKB-SubCell"/>
</dbReference>
<keyword evidence="2" id="KW-0539">Nucleus</keyword>
<feature type="domain" description="AAA+ ATPase" evidence="5">
    <location>
        <begin position="284"/>
        <end position="442"/>
    </location>
</feature>
<evidence type="ECO:0000256" key="4">
    <source>
        <dbReference type="SAM" id="MobiDB-lite"/>
    </source>
</evidence>
<comment type="caution">
    <text evidence="6">The sequence shown here is derived from an EMBL/GenBank/DDBJ whole genome shotgun (WGS) entry which is preliminary data.</text>
</comment>
<protein>
    <recommendedName>
        <fullName evidence="5">AAA+ ATPase domain-containing protein</fullName>
    </recommendedName>
</protein>
<reference evidence="6 7" key="1">
    <citation type="submission" date="2012-05" db="EMBL/GenBank/DDBJ databases">
        <title>Recombination and specialization in a pathogen metapopulation.</title>
        <authorList>
            <person name="Gardiner A."/>
            <person name="Kemen E."/>
            <person name="Schultz-Larsen T."/>
            <person name="MacLean D."/>
            <person name="Van Oosterhout C."/>
            <person name="Jones J.D.G."/>
        </authorList>
    </citation>
    <scope>NUCLEOTIDE SEQUENCE [LARGE SCALE GENOMIC DNA]</scope>
    <source>
        <strain evidence="6 7">Ac Nc2</strain>
    </source>
</reference>
<proteinExistence type="inferred from homology"/>
<dbReference type="PANTHER" id="PTHR46765:SF1">
    <property type="entry name" value="P-LOOP CONTAINING NUCLEOSIDE TRIPHOSPHATE HYDROLASES SUPERFAMILY PROTEIN"/>
    <property type="match status" value="1"/>
</dbReference>
<feature type="compositionally biased region" description="Basic and acidic residues" evidence="4">
    <location>
        <begin position="262"/>
        <end position="278"/>
    </location>
</feature>
<keyword evidence="7" id="KW-1185">Reference proteome</keyword>
<dbReference type="OrthoDB" id="2195431at2759"/>
<dbReference type="InterPro" id="IPR003593">
    <property type="entry name" value="AAA+_ATPase"/>
</dbReference>
<dbReference type="PANTHER" id="PTHR46765">
    <property type="entry name" value="P-LOOP CONTAINING NUCLEOSIDE TRIPHOSPHATE HYDROLASES SUPERFAMILY PROTEIN"/>
    <property type="match status" value="1"/>
</dbReference>
<dbReference type="InterPro" id="IPR027417">
    <property type="entry name" value="P-loop_NTPase"/>
</dbReference>